<dbReference type="Proteomes" id="UP000032869">
    <property type="component" value="Unassembled WGS sequence"/>
</dbReference>
<dbReference type="AlphaFoldDB" id="A0A093T4Z8"/>
<gene>
    <name evidence="2" type="ORF">JV35_05245</name>
    <name evidence="1" type="ORF">KP22_02925</name>
</gene>
<dbReference type="EMBL" id="JQHL01000001">
    <property type="protein sequence ID" value="KFX22575.1"/>
    <property type="molecule type" value="Genomic_DNA"/>
</dbReference>
<organism evidence="1 4">
    <name type="scientific">Pectobacterium betavasculorum</name>
    <dbReference type="NCBI Taxonomy" id="55207"/>
    <lineage>
        <taxon>Bacteria</taxon>
        <taxon>Pseudomonadati</taxon>
        <taxon>Pseudomonadota</taxon>
        <taxon>Gammaproteobacteria</taxon>
        <taxon>Enterobacterales</taxon>
        <taxon>Pectobacteriaceae</taxon>
        <taxon>Pectobacterium</taxon>
    </lineage>
</organism>
<accession>A0A093T4Z8</accession>
<proteinExistence type="predicted"/>
<evidence type="ECO:0000313" key="3">
    <source>
        <dbReference type="Proteomes" id="UP000032869"/>
    </source>
</evidence>
<evidence type="ECO:0000313" key="4">
    <source>
        <dbReference type="Proteomes" id="UP000032874"/>
    </source>
</evidence>
<dbReference type="SUPFAM" id="SSF56801">
    <property type="entry name" value="Acetyl-CoA synthetase-like"/>
    <property type="match status" value="1"/>
</dbReference>
<protein>
    <submittedName>
        <fullName evidence="1">Phenazine antibiotic biosynthesis protein</fullName>
    </submittedName>
</protein>
<evidence type="ECO:0000313" key="2">
    <source>
        <dbReference type="EMBL" id="KFX22575.1"/>
    </source>
</evidence>
<comment type="caution">
    <text evidence="1">The sequence shown here is derived from an EMBL/GenBank/DDBJ whole genome shotgun (WGS) entry which is preliminary data.</text>
</comment>
<dbReference type="Proteomes" id="UP000032874">
    <property type="component" value="Unassembled WGS sequence"/>
</dbReference>
<dbReference type="eggNOG" id="COG0318">
    <property type="taxonomic scope" value="Bacteria"/>
</dbReference>
<sequence>MKNLSNFDAHLKHMMQWHFSTHTGTPFWLERRETLDFDPLTDINTFDDLARFPDVADLLRDVPVEQLIPRGLHDEKIAGVFESGGTTGKAKRLVVFQSWLDELVAWRLDQPDPDGQQSMGNTLALVPTGPHVVGAINRCRASAKGGLFFTVDLDPRWVKKCIQKNDVGSKQAYAEHIIEQAEDILFTQSIQYLIATPPILECMARRPALISRMNQTLKEITWGGTQMDPDTQLFLQTEVFPSVPIRASYGSTMILGEAKSRIVPDIATPAIFDSFAPYVLFDVQDVQTRTPVAFGSRGQVVMHHLSRYAFFPNILERDTAIRMPREDDFPGVAVSQVAPLSTVAGNVVIEGVY</sequence>
<dbReference type="STRING" id="55207.KP22_02925"/>
<dbReference type="Gene3D" id="3.40.50.12780">
    <property type="entry name" value="N-terminal domain of ligase-like"/>
    <property type="match status" value="1"/>
</dbReference>
<dbReference type="OrthoDB" id="179194at2"/>
<evidence type="ECO:0000313" key="1">
    <source>
        <dbReference type="EMBL" id="KFX07058.1"/>
    </source>
</evidence>
<keyword evidence="3" id="KW-1185">Reference proteome</keyword>
<dbReference type="InterPro" id="IPR042099">
    <property type="entry name" value="ANL_N_sf"/>
</dbReference>
<dbReference type="RefSeq" id="WP_039300802.1">
    <property type="nucleotide sequence ID" value="NZ_JAODTE010000001.1"/>
</dbReference>
<reference evidence="3 4" key="1">
    <citation type="submission" date="2014-08" db="EMBL/GenBank/DDBJ databases">
        <title>Genome sequences of NCPPB Pectobacterium isolates.</title>
        <authorList>
            <person name="Glover R.H."/>
            <person name="Sapp M."/>
            <person name="Elphinstone J."/>
        </authorList>
    </citation>
    <scope>NUCLEOTIDE SEQUENCE [LARGE SCALE GENOMIC DNA]</scope>
    <source>
        <strain evidence="2 3">NCPPB 2793</strain>
        <strain evidence="1 4">NCPPB 2795</strain>
    </source>
</reference>
<dbReference type="EMBL" id="JQHM01000001">
    <property type="protein sequence ID" value="KFX07058.1"/>
    <property type="molecule type" value="Genomic_DNA"/>
</dbReference>
<name>A0A093T4Z8_9GAMM</name>